<organism evidence="1 2">
    <name type="scientific">Microcoleus asticus IPMA8</name>
    <dbReference type="NCBI Taxonomy" id="2563858"/>
    <lineage>
        <taxon>Bacteria</taxon>
        <taxon>Bacillati</taxon>
        <taxon>Cyanobacteriota</taxon>
        <taxon>Cyanophyceae</taxon>
        <taxon>Oscillatoriophycideae</taxon>
        <taxon>Oscillatoriales</taxon>
        <taxon>Microcoleaceae</taxon>
        <taxon>Microcoleus</taxon>
        <taxon>Microcoleus asticus</taxon>
    </lineage>
</organism>
<protein>
    <submittedName>
        <fullName evidence="1">Uncharacterized protein</fullName>
    </submittedName>
</protein>
<reference evidence="1 2" key="1">
    <citation type="journal article" date="2020" name="Sci. Rep.">
        <title>A novel cyanobacterial geosmin producer, revising GeoA distribution and dispersion patterns in Bacteria.</title>
        <authorList>
            <person name="Churro C."/>
            <person name="Semedo-Aguiar A.P."/>
            <person name="Silva A.D."/>
            <person name="Pereira-Leal J.B."/>
            <person name="Leite R.B."/>
        </authorList>
    </citation>
    <scope>NUCLEOTIDE SEQUENCE [LARGE SCALE GENOMIC DNA]</scope>
    <source>
        <strain evidence="1 2">IPMA8</strain>
    </source>
</reference>
<dbReference type="EMBL" id="SRRZ01000185">
    <property type="protein sequence ID" value="NQE38160.1"/>
    <property type="molecule type" value="Genomic_DNA"/>
</dbReference>
<accession>A0ABX2D8C8</accession>
<proteinExistence type="predicted"/>
<name>A0ABX2D8C8_9CYAN</name>
<sequence>MPLDYLIALYTLYIIYLGRCYHLSSGESTNNSLDGVITTIKCILRYKQLS</sequence>
<evidence type="ECO:0000313" key="2">
    <source>
        <dbReference type="Proteomes" id="UP000702425"/>
    </source>
</evidence>
<gene>
    <name evidence="1" type="ORF">E5S67_05944</name>
</gene>
<evidence type="ECO:0000313" key="1">
    <source>
        <dbReference type="EMBL" id="NQE38160.1"/>
    </source>
</evidence>
<keyword evidence="2" id="KW-1185">Reference proteome</keyword>
<dbReference type="Proteomes" id="UP000702425">
    <property type="component" value="Unassembled WGS sequence"/>
</dbReference>
<comment type="caution">
    <text evidence="1">The sequence shown here is derived from an EMBL/GenBank/DDBJ whole genome shotgun (WGS) entry which is preliminary data.</text>
</comment>